<evidence type="ECO:0000313" key="3">
    <source>
        <dbReference type="Proteomes" id="UP000591131"/>
    </source>
</evidence>
<gene>
    <name evidence="2" type="ORF">FOL47_000084</name>
</gene>
<comment type="caution">
    <text evidence="2">The sequence shown here is derived from an EMBL/GenBank/DDBJ whole genome shotgun (WGS) entry which is preliminary data.</text>
</comment>
<sequence length="610" mass="67592">MPVPVSQRKVNSIREDLLCKDRDREAEAMAQLYDIPPTTGYDNVWDLIDEVYSDHLVKGPLRSGIKEIRNTWRKVGFKSNRQRKPSRRRGQGSKEDSNSTTTSGSALGHGSSKPSTTSTKRKRESKVKDPQELPLDAAESQSGLHAKNVALWWCDGCGWNSEKSSDSLECGSCKVQVHKQCAGINWGTEGLCQLCASVAKTEGASLDDMKNFGLELVSERSPCKICNQNFLDCASDSGDVVRIGLYMVAAGCHWAHALCIKYSSQEPSSTCQFKDLCGGLAGASVCCKAPHCQIAAHALCAAFRFRVTPSEPKFTCDSHLAVGSPKASSLEESEASPDSSNSRYHRNKIQLMESPIASRRRRRRPDYEIPKPAEPPRVPLFEPETRREASSPSPPPGGTAAAGNEPTRKSFRGNNIADKIAAALQDPEDAPEEQTRLMQEARVIEQKLHERERKGGYLSLARQFMKFLAKRDSVPRIQLRRYEVDGAYVGMLEPWQLQNEESLKERERLDAKNRRMVTLGDINRDVDDDIPSHDVEATTAPTEGLAIGLNGLPVMPDPTPSERVPPGEGAMKNDIPSPDYVDLMESESEYDGESSDSEATKNRRRAWWET</sequence>
<keyword evidence="3" id="KW-1185">Reference proteome</keyword>
<dbReference type="Proteomes" id="UP000591131">
    <property type="component" value="Unassembled WGS sequence"/>
</dbReference>
<feature type="region of interest" description="Disordered" evidence="1">
    <location>
        <begin position="76"/>
        <end position="140"/>
    </location>
</feature>
<feature type="compositionally biased region" description="Basic and acidic residues" evidence="1">
    <location>
        <begin position="598"/>
        <end position="610"/>
    </location>
</feature>
<dbReference type="AlphaFoldDB" id="A0A7J6N3B9"/>
<feature type="region of interest" description="Disordered" evidence="1">
    <location>
        <begin position="554"/>
        <end position="610"/>
    </location>
</feature>
<proteinExistence type="predicted"/>
<dbReference type="EMBL" id="JAAPAO010000001">
    <property type="protein sequence ID" value="KAF4678355.1"/>
    <property type="molecule type" value="Genomic_DNA"/>
</dbReference>
<reference evidence="2 3" key="1">
    <citation type="submission" date="2020-04" db="EMBL/GenBank/DDBJ databases">
        <title>Perkinsus chesapeaki whole genome sequence.</title>
        <authorList>
            <person name="Bogema D.R."/>
        </authorList>
    </citation>
    <scope>NUCLEOTIDE SEQUENCE [LARGE SCALE GENOMIC DNA]</scope>
    <source>
        <strain evidence="2">ATCC PRA-425</strain>
    </source>
</reference>
<feature type="compositionally biased region" description="Basic residues" evidence="1">
    <location>
        <begin position="76"/>
        <end position="91"/>
    </location>
</feature>
<evidence type="ECO:0000256" key="1">
    <source>
        <dbReference type="SAM" id="MobiDB-lite"/>
    </source>
</evidence>
<accession>A0A7J6N3B9</accession>
<feature type="compositionally biased region" description="Acidic residues" evidence="1">
    <location>
        <begin position="582"/>
        <end position="596"/>
    </location>
</feature>
<protein>
    <submittedName>
        <fullName evidence="2">Uncharacterized protein</fullName>
    </submittedName>
</protein>
<organism evidence="2 3">
    <name type="scientific">Perkinsus chesapeaki</name>
    <name type="common">Clam parasite</name>
    <name type="synonym">Perkinsus andrewsi</name>
    <dbReference type="NCBI Taxonomy" id="330153"/>
    <lineage>
        <taxon>Eukaryota</taxon>
        <taxon>Sar</taxon>
        <taxon>Alveolata</taxon>
        <taxon>Perkinsozoa</taxon>
        <taxon>Perkinsea</taxon>
        <taxon>Perkinsida</taxon>
        <taxon>Perkinsidae</taxon>
        <taxon>Perkinsus</taxon>
    </lineage>
</organism>
<name>A0A7J6N3B9_PERCH</name>
<evidence type="ECO:0000313" key="2">
    <source>
        <dbReference type="EMBL" id="KAF4678355.1"/>
    </source>
</evidence>
<feature type="region of interest" description="Disordered" evidence="1">
    <location>
        <begin position="327"/>
        <end position="411"/>
    </location>
</feature>
<dbReference type="CDD" id="cd15489">
    <property type="entry name" value="PHD_SF"/>
    <property type="match status" value="1"/>
</dbReference>
<dbReference type="OrthoDB" id="447120at2759"/>